<organism evidence="1">
    <name type="scientific">Clandestinovirus</name>
    <dbReference type="NCBI Taxonomy" id="2831644"/>
    <lineage>
        <taxon>Viruses</taxon>
    </lineage>
</organism>
<accession>A0A8F8KRB4</accession>
<reference evidence="1" key="1">
    <citation type="submission" date="2021-06" db="EMBL/GenBank/DDBJ databases">
        <authorList>
            <person name="Rolland C."/>
        </authorList>
    </citation>
    <scope>NUCLEOTIDE SEQUENCE</scope>
    <source>
        <strain evidence="1">347.936635</strain>
    </source>
</reference>
<protein>
    <submittedName>
        <fullName evidence="1">DUF5843 protein</fullName>
    </submittedName>
</protein>
<proteinExistence type="predicted"/>
<dbReference type="InterPro" id="IPR043889">
    <property type="entry name" value="DUF5843"/>
</dbReference>
<evidence type="ECO:0000313" key="1">
    <source>
        <dbReference type="EMBL" id="QYA18572.1"/>
    </source>
</evidence>
<name>A0A8F8KRB4_9VIRU</name>
<dbReference type="EMBL" id="MZ420154">
    <property type="protein sequence ID" value="QYA18572.1"/>
    <property type="molecule type" value="Genomic_DNA"/>
</dbReference>
<gene>
    <name evidence="1" type="ORF">KOM_12_303</name>
</gene>
<sequence length="238" mass="27452">MSRFSLRPSNDIIVPHFDEKNMPSLPKVEIGVTVQLSLDDAMYAIDIGVKRMLANLRAKTKERKQTKRSPWEITIQGVMGELAFHRLFNMSHDLDNTECRSALNDTYDAQVGNVVMDIKTTLSSYYNGNAPIRTPAWKRTKPPHVSVLMLWTNFPQTLMDVDTVTVNETLVHAWAEKFKNLIKSSSLLPTFEFKGMVDSHTLFNSRHYNSMRCQYELEQEYLKTWEECLSTLVEKKKG</sequence>
<dbReference type="Pfam" id="PF19161">
    <property type="entry name" value="DUF5843"/>
    <property type="match status" value="1"/>
</dbReference>